<dbReference type="InterPro" id="IPR016181">
    <property type="entry name" value="Acyl_CoA_acyltransferase"/>
</dbReference>
<protein>
    <submittedName>
        <fullName evidence="5">GNAT family N-acetyltransferase</fullName>
    </submittedName>
</protein>
<dbReference type="PROSITE" id="PS51186">
    <property type="entry name" value="GNAT"/>
    <property type="match status" value="1"/>
</dbReference>
<name>A0ABW8Z7M0_9BURK</name>
<dbReference type="InterPro" id="IPR050832">
    <property type="entry name" value="Bact_Acetyltransf"/>
</dbReference>
<keyword evidence="6" id="KW-1185">Reference proteome</keyword>
<dbReference type="PANTHER" id="PTHR43877:SF2">
    <property type="entry name" value="AMINOALKYLPHOSPHONATE N-ACETYLTRANSFERASE-RELATED"/>
    <property type="match status" value="1"/>
</dbReference>
<sequence length="166" mass="18742">MQQNRHAVDQSVESVEPDDAALRHADTQESLRACYAVMKQLRPHLQSEEDFLDRIARQQAQTYRLLAAWEDGQAVALAGYRFQENLVYGKFLYVDDLVTAETARGHRWGARLLDALTTVAEQTGCMRLVLDTGLANALAQRFYFRQGLLSSSMRFGKPINPVKAIV</sequence>
<dbReference type="Gene3D" id="3.40.630.30">
    <property type="match status" value="1"/>
</dbReference>
<evidence type="ECO:0000256" key="1">
    <source>
        <dbReference type="ARBA" id="ARBA00022679"/>
    </source>
</evidence>
<evidence type="ECO:0000313" key="5">
    <source>
        <dbReference type="EMBL" id="MFL9878495.1"/>
    </source>
</evidence>
<evidence type="ECO:0000256" key="3">
    <source>
        <dbReference type="SAM" id="MobiDB-lite"/>
    </source>
</evidence>
<dbReference type="RefSeq" id="WP_408167485.1">
    <property type="nucleotide sequence ID" value="NZ_JAQQFR010000005.1"/>
</dbReference>
<comment type="caution">
    <text evidence="5">The sequence shown here is derived from an EMBL/GenBank/DDBJ whole genome shotgun (WGS) entry which is preliminary data.</text>
</comment>
<reference evidence="5 6" key="1">
    <citation type="journal article" date="2024" name="Chem. Sci.">
        <title>Discovery of megapolipeptins by genome mining of a Burkholderiales bacteria collection.</title>
        <authorList>
            <person name="Paulo B.S."/>
            <person name="Recchia M.J.J."/>
            <person name="Lee S."/>
            <person name="Fergusson C.H."/>
            <person name="Romanowski S.B."/>
            <person name="Hernandez A."/>
            <person name="Krull N."/>
            <person name="Liu D.Y."/>
            <person name="Cavanagh H."/>
            <person name="Bos A."/>
            <person name="Gray C.A."/>
            <person name="Murphy B.T."/>
            <person name="Linington R.G."/>
            <person name="Eustaquio A.S."/>
        </authorList>
    </citation>
    <scope>NUCLEOTIDE SEQUENCE [LARGE SCALE GENOMIC DNA]</scope>
    <source>
        <strain evidence="5 6">RL21-008-BIB-B</strain>
    </source>
</reference>
<feature type="region of interest" description="Disordered" evidence="3">
    <location>
        <begin position="1"/>
        <end position="20"/>
    </location>
</feature>
<organism evidence="5 6">
    <name type="scientific">Herbaspirillum rhizosphaerae</name>
    <dbReference type="NCBI Taxonomy" id="346179"/>
    <lineage>
        <taxon>Bacteria</taxon>
        <taxon>Pseudomonadati</taxon>
        <taxon>Pseudomonadota</taxon>
        <taxon>Betaproteobacteria</taxon>
        <taxon>Burkholderiales</taxon>
        <taxon>Oxalobacteraceae</taxon>
        <taxon>Herbaspirillum</taxon>
    </lineage>
</organism>
<dbReference type="CDD" id="cd04301">
    <property type="entry name" value="NAT_SF"/>
    <property type="match status" value="1"/>
</dbReference>
<dbReference type="EMBL" id="JAQQFR010000005">
    <property type="protein sequence ID" value="MFL9878495.1"/>
    <property type="molecule type" value="Genomic_DNA"/>
</dbReference>
<evidence type="ECO:0000256" key="2">
    <source>
        <dbReference type="ARBA" id="ARBA00023315"/>
    </source>
</evidence>
<dbReference type="Proteomes" id="UP001629214">
    <property type="component" value="Unassembled WGS sequence"/>
</dbReference>
<dbReference type="SUPFAM" id="SSF55729">
    <property type="entry name" value="Acyl-CoA N-acyltransferases (Nat)"/>
    <property type="match status" value="1"/>
</dbReference>
<gene>
    <name evidence="5" type="ORF">PQR63_08885</name>
</gene>
<keyword evidence="2" id="KW-0012">Acyltransferase</keyword>
<evidence type="ECO:0000313" key="6">
    <source>
        <dbReference type="Proteomes" id="UP001629214"/>
    </source>
</evidence>
<proteinExistence type="predicted"/>
<keyword evidence="1" id="KW-0808">Transferase</keyword>
<dbReference type="Pfam" id="PF00583">
    <property type="entry name" value="Acetyltransf_1"/>
    <property type="match status" value="1"/>
</dbReference>
<dbReference type="InterPro" id="IPR000182">
    <property type="entry name" value="GNAT_dom"/>
</dbReference>
<accession>A0ABW8Z7M0</accession>
<feature type="domain" description="N-acetyltransferase" evidence="4">
    <location>
        <begin position="20"/>
        <end position="166"/>
    </location>
</feature>
<evidence type="ECO:0000259" key="4">
    <source>
        <dbReference type="PROSITE" id="PS51186"/>
    </source>
</evidence>
<dbReference type="PANTHER" id="PTHR43877">
    <property type="entry name" value="AMINOALKYLPHOSPHONATE N-ACETYLTRANSFERASE-RELATED-RELATED"/>
    <property type="match status" value="1"/>
</dbReference>